<dbReference type="EMBL" id="JAMYJR010000028">
    <property type="protein sequence ID" value="MCO8274123.1"/>
    <property type="molecule type" value="Genomic_DNA"/>
</dbReference>
<reference evidence="3 4" key="1">
    <citation type="submission" date="2022-06" db="EMBL/GenBank/DDBJ databases">
        <title>New Species of the Genus Actinoplanes, ActinopZanes ferrugineus.</title>
        <authorList>
            <person name="Ding P."/>
        </authorList>
    </citation>
    <scope>NUCLEOTIDE SEQUENCE [LARGE SCALE GENOMIC DNA]</scope>
    <source>
        <strain evidence="3 4">TRM88003</strain>
    </source>
</reference>
<dbReference type="InterPro" id="IPR013324">
    <property type="entry name" value="RNA_pol_sigma_r3/r4-like"/>
</dbReference>
<feature type="region of interest" description="Disordered" evidence="1">
    <location>
        <begin position="17"/>
        <end position="42"/>
    </location>
</feature>
<evidence type="ECO:0000259" key="2">
    <source>
        <dbReference type="Pfam" id="PF04545"/>
    </source>
</evidence>
<dbReference type="Gene3D" id="1.10.10.10">
    <property type="entry name" value="Winged helix-like DNA-binding domain superfamily/Winged helix DNA-binding domain"/>
    <property type="match status" value="1"/>
</dbReference>
<keyword evidence="4" id="KW-1185">Reference proteome</keyword>
<dbReference type="Pfam" id="PF04545">
    <property type="entry name" value="Sigma70_r4"/>
    <property type="match status" value="1"/>
</dbReference>
<accession>A0ABT1DUA3</accession>
<evidence type="ECO:0000256" key="1">
    <source>
        <dbReference type="SAM" id="MobiDB-lite"/>
    </source>
</evidence>
<feature type="domain" description="RNA polymerase sigma-70 region 4" evidence="2">
    <location>
        <begin position="144"/>
        <end position="179"/>
    </location>
</feature>
<name>A0ABT1DUA3_9ACTN</name>
<comment type="caution">
    <text evidence="3">The sequence shown here is derived from an EMBL/GenBank/DDBJ whole genome shotgun (WGS) entry which is preliminary data.</text>
</comment>
<evidence type="ECO:0000313" key="3">
    <source>
        <dbReference type="EMBL" id="MCO8274123.1"/>
    </source>
</evidence>
<gene>
    <name evidence="3" type="ORF">M1L60_26330</name>
</gene>
<dbReference type="Proteomes" id="UP001523369">
    <property type="component" value="Unassembled WGS sequence"/>
</dbReference>
<protein>
    <recommendedName>
        <fullName evidence="2">RNA polymerase sigma-70 region 4 domain-containing protein</fullName>
    </recommendedName>
</protein>
<dbReference type="SUPFAM" id="SSF88659">
    <property type="entry name" value="Sigma3 and sigma4 domains of RNA polymerase sigma factors"/>
    <property type="match status" value="1"/>
</dbReference>
<evidence type="ECO:0000313" key="4">
    <source>
        <dbReference type="Proteomes" id="UP001523369"/>
    </source>
</evidence>
<proteinExistence type="predicted"/>
<dbReference type="InterPro" id="IPR036388">
    <property type="entry name" value="WH-like_DNA-bd_sf"/>
</dbReference>
<organism evidence="3 4">
    <name type="scientific">Paractinoplanes aksuensis</name>
    <dbReference type="NCBI Taxonomy" id="2939490"/>
    <lineage>
        <taxon>Bacteria</taxon>
        <taxon>Bacillati</taxon>
        <taxon>Actinomycetota</taxon>
        <taxon>Actinomycetes</taxon>
        <taxon>Micromonosporales</taxon>
        <taxon>Micromonosporaceae</taxon>
        <taxon>Paractinoplanes</taxon>
    </lineage>
</organism>
<dbReference type="InterPro" id="IPR007630">
    <property type="entry name" value="RNA_pol_sigma70_r4"/>
</dbReference>
<sequence length="191" mass="20572">MLHLSANDEQVALAADAEPVSAGSHGPGAPQTGAETGNEVPAVRRRWRDRADAILDAVGGRDTALLDRPVRLAGRREVRRPLREALISAASRPGSTPRTCGRCSTCRPGLRAGDLIGPGRAVAEVTLDAERFCRLPAGRLAPAVLLAYYDGLTYREVARTLDIPESTAKWRLRDALHRLGERLTAEGLRPD</sequence>
<dbReference type="RefSeq" id="WP_253240197.1">
    <property type="nucleotide sequence ID" value="NZ_JAMYJR010000028.1"/>
</dbReference>